<organism evidence="2 3">
    <name type="scientific">Phialophora macrospora</name>
    <dbReference type="NCBI Taxonomy" id="1851006"/>
    <lineage>
        <taxon>Eukaryota</taxon>
        <taxon>Fungi</taxon>
        <taxon>Dikarya</taxon>
        <taxon>Ascomycota</taxon>
        <taxon>Pezizomycotina</taxon>
        <taxon>Eurotiomycetes</taxon>
        <taxon>Chaetothyriomycetidae</taxon>
        <taxon>Chaetothyriales</taxon>
        <taxon>Herpotrichiellaceae</taxon>
        <taxon>Phialophora</taxon>
    </lineage>
</organism>
<feature type="region of interest" description="Disordered" evidence="1">
    <location>
        <begin position="1"/>
        <end position="86"/>
    </location>
</feature>
<evidence type="ECO:0000313" key="3">
    <source>
        <dbReference type="Proteomes" id="UP000054266"/>
    </source>
</evidence>
<feature type="compositionally biased region" description="Basic and acidic residues" evidence="1">
    <location>
        <begin position="63"/>
        <end position="72"/>
    </location>
</feature>
<protein>
    <submittedName>
        <fullName evidence="2">Uncharacterized protein</fullName>
    </submittedName>
</protein>
<dbReference type="Proteomes" id="UP000054266">
    <property type="component" value="Unassembled WGS sequence"/>
</dbReference>
<feature type="compositionally biased region" description="Basic and acidic residues" evidence="1">
    <location>
        <begin position="22"/>
        <end position="34"/>
    </location>
</feature>
<evidence type="ECO:0000256" key="1">
    <source>
        <dbReference type="SAM" id="MobiDB-lite"/>
    </source>
</evidence>
<reference evidence="2 3" key="1">
    <citation type="submission" date="2015-01" db="EMBL/GenBank/DDBJ databases">
        <title>The Genome Sequence of Capronia semiimmersa CBS27337.</title>
        <authorList>
            <consortium name="The Broad Institute Genomics Platform"/>
            <person name="Cuomo C."/>
            <person name="de Hoog S."/>
            <person name="Gorbushina A."/>
            <person name="Stielow B."/>
            <person name="Teixiera M."/>
            <person name="Abouelleil A."/>
            <person name="Chapman S.B."/>
            <person name="Priest M."/>
            <person name="Young S.K."/>
            <person name="Wortman J."/>
            <person name="Nusbaum C."/>
            <person name="Birren B."/>
        </authorList>
    </citation>
    <scope>NUCLEOTIDE SEQUENCE [LARGE SCALE GENOMIC DNA]</scope>
    <source>
        <strain evidence="2 3">CBS 27337</strain>
    </source>
</reference>
<dbReference type="HOGENOM" id="CLU_1137878_0_0_1"/>
<proteinExistence type="predicted"/>
<name>A0A0D2FS34_9EURO</name>
<accession>A0A0D2FS34</accession>
<dbReference type="AlphaFoldDB" id="A0A0D2FS34"/>
<sequence length="244" mass="27385">MVRSFKPARAADPATAIRNSPVRHDRRERHKADVSELTTQKYTPYSYGHEDHEPPPNPQPRPDLPHFRDAEGQKSLSQKVQIDEENPSGIRTRMRYALNPFLPSPSYSYISIIIGTDKINTTMFGPSTNSAIACTCAWHCSVLEAIRFGAVAADDLARQFLTFDSLSNAVITKLATTSGKERMCTPPWMWGASQDEISTITPMILGSNYSYLLNDLYPHYWPSRTSDNQTSNQLPPHTILSMVV</sequence>
<keyword evidence="3" id="KW-1185">Reference proteome</keyword>
<evidence type="ECO:0000313" key="2">
    <source>
        <dbReference type="EMBL" id="KIW71143.1"/>
    </source>
</evidence>
<gene>
    <name evidence="2" type="ORF">PV04_03344</name>
</gene>
<dbReference type="EMBL" id="KN846957">
    <property type="protein sequence ID" value="KIW71143.1"/>
    <property type="molecule type" value="Genomic_DNA"/>
</dbReference>